<dbReference type="EMBL" id="OMKW01000003">
    <property type="protein sequence ID" value="SPF29998.1"/>
    <property type="molecule type" value="Genomic_DNA"/>
</dbReference>
<accession>A0A2R8AD73</accession>
<sequence>MGERTVRFRKASPLLAGGFAQLPRVVTRAGRRISPMAKITFATLLDYAWQDGFCFPAQERLARDIGTNEKSVRKYLAELQALEMIEVKKQGRGLHNVYILNDTAPVLKEVQKELEREMDERG</sequence>
<dbReference type="AlphaFoldDB" id="A0A2R8AD73"/>
<gene>
    <name evidence="1" type="ORF">POI8812_02325</name>
</gene>
<proteinExistence type="predicted"/>
<evidence type="ECO:0000313" key="2">
    <source>
        <dbReference type="Proteomes" id="UP000244932"/>
    </source>
</evidence>
<evidence type="ECO:0000313" key="1">
    <source>
        <dbReference type="EMBL" id="SPF29998.1"/>
    </source>
</evidence>
<dbReference type="InterPro" id="IPR036388">
    <property type="entry name" value="WH-like_DNA-bd_sf"/>
</dbReference>
<keyword evidence="2" id="KW-1185">Reference proteome</keyword>
<evidence type="ECO:0008006" key="3">
    <source>
        <dbReference type="Google" id="ProtNLM"/>
    </source>
</evidence>
<dbReference type="Gene3D" id="1.10.10.10">
    <property type="entry name" value="Winged helix-like DNA-binding domain superfamily/Winged helix DNA-binding domain"/>
    <property type="match status" value="1"/>
</dbReference>
<reference evidence="1 2" key="1">
    <citation type="submission" date="2018-03" db="EMBL/GenBank/DDBJ databases">
        <authorList>
            <person name="Keele B.F."/>
        </authorList>
    </citation>
    <scope>NUCLEOTIDE SEQUENCE [LARGE SCALE GENOMIC DNA]</scope>
    <source>
        <strain evidence="1 2">CeCT 8812</strain>
    </source>
</reference>
<protein>
    <recommendedName>
        <fullName evidence="3">Helix-turn-helix domain-containing protein</fullName>
    </recommendedName>
</protein>
<dbReference type="Pfam" id="PF13730">
    <property type="entry name" value="HTH_36"/>
    <property type="match status" value="1"/>
</dbReference>
<dbReference type="Proteomes" id="UP000244932">
    <property type="component" value="Unassembled WGS sequence"/>
</dbReference>
<organism evidence="1 2">
    <name type="scientific">Pontivivens insulae</name>
    <dbReference type="NCBI Taxonomy" id="1639689"/>
    <lineage>
        <taxon>Bacteria</taxon>
        <taxon>Pseudomonadati</taxon>
        <taxon>Pseudomonadota</taxon>
        <taxon>Alphaproteobacteria</taxon>
        <taxon>Rhodobacterales</taxon>
        <taxon>Paracoccaceae</taxon>
        <taxon>Pontivivens</taxon>
    </lineage>
</organism>
<name>A0A2R8AD73_9RHOB</name>